<organism evidence="3 4">
    <name type="scientific">Desulfosarcina widdelii</name>
    <dbReference type="NCBI Taxonomy" id="947919"/>
    <lineage>
        <taxon>Bacteria</taxon>
        <taxon>Pseudomonadati</taxon>
        <taxon>Thermodesulfobacteriota</taxon>
        <taxon>Desulfobacteria</taxon>
        <taxon>Desulfobacterales</taxon>
        <taxon>Desulfosarcinaceae</taxon>
        <taxon>Desulfosarcina</taxon>
    </lineage>
</organism>
<evidence type="ECO:0000259" key="1">
    <source>
        <dbReference type="Pfam" id="PF01637"/>
    </source>
</evidence>
<evidence type="ECO:0000313" key="4">
    <source>
        <dbReference type="Proteomes" id="UP000427769"/>
    </source>
</evidence>
<accession>A0A5K7YY13</accession>
<dbReference type="EMBL" id="AP021875">
    <property type="protein sequence ID" value="BBO72803.1"/>
    <property type="molecule type" value="Genomic_DNA"/>
</dbReference>
<dbReference type="InterPro" id="IPR011579">
    <property type="entry name" value="ATPase_dom"/>
</dbReference>
<keyword evidence="4" id="KW-1185">Reference proteome</keyword>
<evidence type="ECO:0000259" key="2">
    <source>
        <dbReference type="Pfam" id="PF03008"/>
    </source>
</evidence>
<dbReference type="PANTHER" id="PTHR34704">
    <property type="entry name" value="ATPASE"/>
    <property type="match status" value="1"/>
</dbReference>
<dbReference type="InterPro" id="IPR027417">
    <property type="entry name" value="P-loop_NTPase"/>
</dbReference>
<dbReference type="Gene3D" id="3.40.50.300">
    <property type="entry name" value="P-loop containing nucleotide triphosphate hydrolases"/>
    <property type="match status" value="1"/>
</dbReference>
<dbReference type="Pfam" id="PF01637">
    <property type="entry name" value="ATPase_2"/>
    <property type="match status" value="1"/>
</dbReference>
<dbReference type="GO" id="GO:0005524">
    <property type="term" value="F:ATP binding"/>
    <property type="evidence" value="ECO:0007669"/>
    <property type="project" value="InterPro"/>
</dbReference>
<dbReference type="Proteomes" id="UP000427769">
    <property type="component" value="Chromosome"/>
</dbReference>
<dbReference type="SUPFAM" id="SSF52540">
    <property type="entry name" value="P-loop containing nucleoside triphosphate hydrolases"/>
    <property type="match status" value="1"/>
</dbReference>
<dbReference type="Pfam" id="PF03008">
    <property type="entry name" value="DUF234"/>
    <property type="match status" value="1"/>
</dbReference>
<evidence type="ECO:0000313" key="3">
    <source>
        <dbReference type="EMBL" id="BBO72803.1"/>
    </source>
</evidence>
<dbReference type="RefSeq" id="WP_155301978.1">
    <property type="nucleotide sequence ID" value="NZ_AP021875.1"/>
</dbReference>
<dbReference type="AlphaFoldDB" id="A0A5K7YY13"/>
<protein>
    <submittedName>
        <fullName evidence="3">ATPase</fullName>
    </submittedName>
</protein>
<sequence>MKNFINRNAELDQLYALYRQEKSALVILYGRRRLGKTTLLNAFSEKHDLPCCYFMADRAGEESQKNAVAISMSAALDEPLLQTVSYGTWYDLFAAFDRFRKKDRKIALIFDEYQYLCQMQPAFSSYIQKWWDEHWSDGNILLILCGSVTSMMYRETMAASSPLYGRADAQILLGPLPYNYTRDFFPKRRENELVELYSISGGVPRYLELIREYPSFDEALHKLALHRSGILYREARYLLQEEITTPNTCWSILNALGNGTGRISELGSRLRLPANQLTRYIELLRDLYLIYREVPVLEKNPQKSKKGFYQVADPFLRLWFGAIYPYASFLEFGQIRVVEERLRPLIDSHIAHCYEKLCREFVSFRAVEMDCLRVGRQWGRNYEIDVAGVNGKNELTVVGECKWSRRKVGLSVLRNLKRKITANKLPVSAGCRYLLFGKSGFTEELQDMARRDHRIRLVESIF</sequence>
<dbReference type="OrthoDB" id="9801758at2"/>
<feature type="domain" description="ATPase" evidence="1">
    <location>
        <begin position="4"/>
        <end position="209"/>
    </location>
</feature>
<feature type="domain" description="DUF234" evidence="2">
    <location>
        <begin position="319"/>
        <end position="405"/>
    </location>
</feature>
<proteinExistence type="predicted"/>
<dbReference type="KEGG" id="dwd:DSCW_02200"/>
<gene>
    <name evidence="3" type="ORF">DSCW_02200</name>
</gene>
<dbReference type="InterPro" id="IPR004256">
    <property type="entry name" value="DUF234"/>
</dbReference>
<dbReference type="PANTHER" id="PTHR34704:SF1">
    <property type="entry name" value="ATPASE"/>
    <property type="match status" value="1"/>
</dbReference>
<reference evidence="3 4" key="1">
    <citation type="submission" date="2019-11" db="EMBL/GenBank/DDBJ databases">
        <title>Comparative genomics of hydrocarbon-degrading Desulfosarcina strains.</title>
        <authorList>
            <person name="Watanabe M."/>
            <person name="Kojima H."/>
            <person name="Fukui M."/>
        </authorList>
    </citation>
    <scope>NUCLEOTIDE SEQUENCE [LARGE SCALE GENOMIC DNA]</scope>
    <source>
        <strain evidence="3 4">PP31</strain>
    </source>
</reference>
<name>A0A5K7YY13_9BACT</name>